<gene>
    <name evidence="2" type="ORF">ANCDUO_07952</name>
</gene>
<protein>
    <submittedName>
        <fullName evidence="2">Uncharacterized protein</fullName>
    </submittedName>
</protein>
<keyword evidence="3" id="KW-1185">Reference proteome</keyword>
<sequence length="68" mass="8079">MSLAVRVLYFLMLVNIAFCHYYWFDMPGTQKKRGYRWPMLPGAHIGIGALAGQRFYLRLPLVNHYDWN</sequence>
<evidence type="ECO:0000313" key="3">
    <source>
        <dbReference type="Proteomes" id="UP000054047"/>
    </source>
</evidence>
<dbReference type="AlphaFoldDB" id="A0A0C2GKM1"/>
<keyword evidence="1" id="KW-0812">Transmembrane</keyword>
<dbReference type="Proteomes" id="UP000054047">
    <property type="component" value="Unassembled WGS sequence"/>
</dbReference>
<proteinExistence type="predicted"/>
<evidence type="ECO:0000256" key="1">
    <source>
        <dbReference type="SAM" id="Phobius"/>
    </source>
</evidence>
<dbReference type="EMBL" id="KN729830">
    <property type="protein sequence ID" value="KIH61770.1"/>
    <property type="molecule type" value="Genomic_DNA"/>
</dbReference>
<name>A0A0C2GKM1_9BILA</name>
<accession>A0A0C2GKM1</accession>
<keyword evidence="1" id="KW-0472">Membrane</keyword>
<reference evidence="2 3" key="1">
    <citation type="submission" date="2013-12" db="EMBL/GenBank/DDBJ databases">
        <title>Draft genome of the parsitic nematode Ancylostoma duodenale.</title>
        <authorList>
            <person name="Mitreva M."/>
        </authorList>
    </citation>
    <scope>NUCLEOTIDE SEQUENCE [LARGE SCALE GENOMIC DNA]</scope>
    <source>
        <strain evidence="2 3">Zhejiang</strain>
    </source>
</reference>
<dbReference type="OrthoDB" id="5806674at2759"/>
<feature type="transmembrane region" description="Helical" evidence="1">
    <location>
        <begin position="6"/>
        <end position="24"/>
    </location>
</feature>
<organism evidence="2 3">
    <name type="scientific">Ancylostoma duodenale</name>
    <dbReference type="NCBI Taxonomy" id="51022"/>
    <lineage>
        <taxon>Eukaryota</taxon>
        <taxon>Metazoa</taxon>
        <taxon>Ecdysozoa</taxon>
        <taxon>Nematoda</taxon>
        <taxon>Chromadorea</taxon>
        <taxon>Rhabditida</taxon>
        <taxon>Rhabditina</taxon>
        <taxon>Rhabditomorpha</taxon>
        <taxon>Strongyloidea</taxon>
        <taxon>Ancylostomatidae</taxon>
        <taxon>Ancylostomatinae</taxon>
        <taxon>Ancylostoma</taxon>
    </lineage>
</organism>
<keyword evidence="1" id="KW-1133">Transmembrane helix</keyword>
<evidence type="ECO:0000313" key="2">
    <source>
        <dbReference type="EMBL" id="KIH61770.1"/>
    </source>
</evidence>